<dbReference type="GO" id="GO:0005524">
    <property type="term" value="F:ATP binding"/>
    <property type="evidence" value="ECO:0007669"/>
    <property type="project" value="UniProtKB-KW"/>
</dbReference>
<dbReference type="InterPro" id="IPR000550">
    <property type="entry name" value="Hppk"/>
</dbReference>
<evidence type="ECO:0000313" key="10">
    <source>
        <dbReference type="EMBL" id="QBI56080.1"/>
    </source>
</evidence>
<dbReference type="GO" id="GO:0003848">
    <property type="term" value="F:2-amino-4-hydroxy-6-hydroxymethyldihydropteridine diphosphokinase activity"/>
    <property type="evidence" value="ECO:0007669"/>
    <property type="project" value="UniProtKB-EC"/>
</dbReference>
<keyword evidence="6" id="KW-0418">Kinase</keyword>
<dbReference type="GO" id="GO:0046656">
    <property type="term" value="P:folic acid biosynthetic process"/>
    <property type="evidence" value="ECO:0007669"/>
    <property type="project" value="UniProtKB-KW"/>
</dbReference>
<keyword evidence="7" id="KW-0067">ATP-binding</keyword>
<gene>
    <name evidence="10" type="primary">sulD</name>
    <name evidence="10" type="ORF">EKD16_21625</name>
</gene>
<accession>A0A4P6Q6W0</accession>
<dbReference type="GO" id="GO:0016301">
    <property type="term" value="F:kinase activity"/>
    <property type="evidence" value="ECO:0007669"/>
    <property type="project" value="UniProtKB-KW"/>
</dbReference>
<protein>
    <recommendedName>
        <fullName evidence="3">2-amino-4-hydroxy-6-hydroxymethyldihydropteridine diphosphokinase</fullName>
        <ecNumber evidence="3">2.7.6.3</ecNumber>
    </recommendedName>
</protein>
<dbReference type="GO" id="GO:0046654">
    <property type="term" value="P:tetrahydrofolate biosynthetic process"/>
    <property type="evidence" value="ECO:0007669"/>
    <property type="project" value="UniProtKB-UniPathway"/>
</dbReference>
<evidence type="ECO:0000256" key="4">
    <source>
        <dbReference type="ARBA" id="ARBA00022679"/>
    </source>
</evidence>
<dbReference type="PANTHER" id="PTHR43071">
    <property type="entry name" value="2-AMINO-4-HYDROXY-6-HYDROXYMETHYLDIHYDROPTERIDINE PYROPHOSPHOKINASE"/>
    <property type="match status" value="1"/>
</dbReference>
<dbReference type="RefSeq" id="WP_131100717.1">
    <property type="nucleotide sequence ID" value="NZ_CP036455.1"/>
</dbReference>
<evidence type="ECO:0000259" key="9">
    <source>
        <dbReference type="PROSITE" id="PS00794"/>
    </source>
</evidence>
<keyword evidence="5" id="KW-0547">Nucleotide-binding</keyword>
<dbReference type="NCBIfam" id="TIGR01498">
    <property type="entry name" value="folK"/>
    <property type="match status" value="1"/>
</dbReference>
<dbReference type="KEGG" id="strr:EKD16_21625"/>
<evidence type="ECO:0000256" key="5">
    <source>
        <dbReference type="ARBA" id="ARBA00022741"/>
    </source>
</evidence>
<dbReference type="Pfam" id="PF01288">
    <property type="entry name" value="HPPK"/>
    <property type="match status" value="1"/>
</dbReference>
<dbReference type="Gene3D" id="3.30.70.560">
    <property type="entry name" value="7,8-Dihydro-6-hydroxymethylpterin-pyrophosphokinase HPPK"/>
    <property type="match status" value="1"/>
</dbReference>
<evidence type="ECO:0000256" key="3">
    <source>
        <dbReference type="ARBA" id="ARBA00013253"/>
    </source>
</evidence>
<comment type="catalytic activity">
    <reaction evidence="1">
        <text>6-hydroxymethyl-7,8-dihydropterin + ATP = (7,8-dihydropterin-6-yl)methyl diphosphate + AMP + H(+)</text>
        <dbReference type="Rhea" id="RHEA:11412"/>
        <dbReference type="ChEBI" id="CHEBI:15378"/>
        <dbReference type="ChEBI" id="CHEBI:30616"/>
        <dbReference type="ChEBI" id="CHEBI:44841"/>
        <dbReference type="ChEBI" id="CHEBI:72950"/>
        <dbReference type="ChEBI" id="CHEBI:456215"/>
        <dbReference type="EC" id="2.7.6.3"/>
    </reaction>
</comment>
<dbReference type="SUPFAM" id="SSF55083">
    <property type="entry name" value="6-hydroxymethyl-7,8-dihydropterin pyrophosphokinase, HPPK"/>
    <property type="match status" value="1"/>
</dbReference>
<reference evidence="10 11" key="1">
    <citation type="submission" date="2019-02" db="EMBL/GenBank/DDBJ databases">
        <authorList>
            <person name="Khodamoradi S."/>
            <person name="Hahnke R.L."/>
            <person name="Kaempfer P."/>
            <person name="Schumann P."/>
            <person name="Rohde M."/>
            <person name="Steinert M."/>
            <person name="Luzhetskyy A."/>
            <person name="Wink J."/>
            <person name="Ruckert C."/>
        </authorList>
    </citation>
    <scope>NUCLEOTIDE SEQUENCE [LARGE SCALE GENOMIC DNA]</scope>
    <source>
        <strain evidence="10 11">M2</strain>
    </source>
</reference>
<evidence type="ECO:0000256" key="1">
    <source>
        <dbReference type="ARBA" id="ARBA00000198"/>
    </source>
</evidence>
<dbReference type="EC" id="2.7.6.3" evidence="3"/>
<dbReference type="OrthoDB" id="9808041at2"/>
<name>A0A4P6Q6W0_9ACTN</name>
<keyword evidence="4" id="KW-0808">Transferase</keyword>
<evidence type="ECO:0000313" key="11">
    <source>
        <dbReference type="Proteomes" id="UP000292235"/>
    </source>
</evidence>
<keyword evidence="11" id="KW-1185">Reference proteome</keyword>
<dbReference type="Proteomes" id="UP000292235">
    <property type="component" value="Chromosome"/>
</dbReference>
<dbReference type="EMBL" id="CP036455">
    <property type="protein sequence ID" value="QBI56080.1"/>
    <property type="molecule type" value="Genomic_DNA"/>
</dbReference>
<evidence type="ECO:0000256" key="6">
    <source>
        <dbReference type="ARBA" id="ARBA00022777"/>
    </source>
</evidence>
<dbReference type="UniPathway" id="UPA00077">
    <property type="reaction ID" value="UER00155"/>
</dbReference>
<dbReference type="PANTHER" id="PTHR43071:SF1">
    <property type="entry name" value="2-AMINO-4-HYDROXY-6-HYDROXYMETHYLDIHYDROPTERIDINE PYROPHOSPHOKINASE"/>
    <property type="match status" value="1"/>
</dbReference>
<dbReference type="AlphaFoldDB" id="A0A4P6Q6W0"/>
<keyword evidence="8" id="KW-0289">Folate biosynthesis</keyword>
<organism evidence="10 11">
    <name type="scientific">Streptomonospora litoralis</name>
    <dbReference type="NCBI Taxonomy" id="2498135"/>
    <lineage>
        <taxon>Bacteria</taxon>
        <taxon>Bacillati</taxon>
        <taxon>Actinomycetota</taxon>
        <taxon>Actinomycetes</taxon>
        <taxon>Streptosporangiales</taxon>
        <taxon>Nocardiopsidaceae</taxon>
        <taxon>Streptomonospora</taxon>
    </lineage>
</organism>
<evidence type="ECO:0000256" key="7">
    <source>
        <dbReference type="ARBA" id="ARBA00022840"/>
    </source>
</evidence>
<evidence type="ECO:0000256" key="8">
    <source>
        <dbReference type="ARBA" id="ARBA00022909"/>
    </source>
</evidence>
<dbReference type="InterPro" id="IPR035907">
    <property type="entry name" value="Hppk_sf"/>
</dbReference>
<sequence>MTGPATRRRVVLSLGSNVGDRLAALQGAVDALFDAPGLEPAGLSPVYETAPVGGPEQGPFLNAVVTADTRMPADVLLERTQSVEEALGRVRDVRWGPRTLDVDIIAVGGESSDAPELVLPHPRAHERAFVLAPWADVEPDAEISGRGSVRRLLAGIDGQELHRRDDLVLRV</sequence>
<dbReference type="CDD" id="cd00483">
    <property type="entry name" value="HPPK"/>
    <property type="match status" value="1"/>
</dbReference>
<proteinExistence type="predicted"/>
<evidence type="ECO:0000256" key="2">
    <source>
        <dbReference type="ARBA" id="ARBA00005051"/>
    </source>
</evidence>
<feature type="domain" description="7,8-dihydro-6-hydroxymethylpterin-pyrophosphokinase" evidence="9">
    <location>
        <begin position="94"/>
        <end position="105"/>
    </location>
</feature>
<dbReference type="PROSITE" id="PS00794">
    <property type="entry name" value="HPPK"/>
    <property type="match status" value="1"/>
</dbReference>
<comment type="pathway">
    <text evidence="2">Cofactor biosynthesis; tetrahydrofolate biosynthesis; 2-amino-4-hydroxy-6-hydroxymethyl-7,8-dihydropteridine diphosphate from 7,8-dihydroneopterin triphosphate: step 4/4.</text>
</comment>